<accession>A0A1D2AIT9</accession>
<name>A0A1D2AIT9_ORNBR</name>
<proteinExistence type="predicted"/>
<sequence length="71" mass="7897">MKRLIQSCYIYLAFSTAIVSCKSSLVDEVSEASNNGTDSITGGKILGPRERGKTSDWGKKQQEYGNTRHRK</sequence>
<evidence type="ECO:0000256" key="1">
    <source>
        <dbReference type="SAM" id="MobiDB-lite"/>
    </source>
</evidence>
<dbReference type="AlphaFoldDB" id="A0A1D2AIT9"/>
<reference evidence="2" key="1">
    <citation type="submission" date="2016-07" db="EMBL/GenBank/DDBJ databases">
        <title>Salivary Glands transcriptome analysis on engorged females of Ornithodoros brasiliensis (Acari:Argasidae).</title>
        <authorList>
            <person name="Simons S.M."/>
            <person name="Carvalho E."/>
            <person name="Junqueira-de-Azevedo I."/>
            <person name="Ho P.L."/>
            <person name="Giovanni D."/>
            <person name="Mendonca R."/>
            <person name="Onofrio V."/>
            <person name="Landulfo G."/>
            <person name="Ramirez D."/>
            <person name="Barros-Battesti D."/>
        </authorList>
    </citation>
    <scope>NUCLEOTIDE SEQUENCE</scope>
    <source>
        <strain evidence="2">Female</strain>
        <tissue evidence="2">Salivary gland</tissue>
    </source>
</reference>
<evidence type="ECO:0000313" key="2">
    <source>
        <dbReference type="EMBL" id="JAT79107.1"/>
    </source>
</evidence>
<organism evidence="2">
    <name type="scientific">Ornithodoros brasiliensis</name>
    <name type="common">Mouro tick</name>
    <dbReference type="NCBI Taxonomy" id="888526"/>
    <lineage>
        <taxon>Eukaryota</taxon>
        <taxon>Metazoa</taxon>
        <taxon>Ecdysozoa</taxon>
        <taxon>Arthropoda</taxon>
        <taxon>Chelicerata</taxon>
        <taxon>Arachnida</taxon>
        <taxon>Acari</taxon>
        <taxon>Parasitiformes</taxon>
        <taxon>Ixodida</taxon>
        <taxon>Ixodoidea</taxon>
        <taxon>Argasidae</taxon>
        <taxon>Ornithodorinae</taxon>
        <taxon>Ornithodoros</taxon>
    </lineage>
</organism>
<dbReference type="EMBL" id="GETE01000448">
    <property type="protein sequence ID" value="JAT79107.1"/>
    <property type="molecule type" value="Transcribed_RNA"/>
</dbReference>
<feature type="compositionally biased region" description="Polar residues" evidence="1">
    <location>
        <begin position="31"/>
        <end position="40"/>
    </location>
</feature>
<feature type="compositionally biased region" description="Basic and acidic residues" evidence="1">
    <location>
        <begin position="47"/>
        <end position="62"/>
    </location>
</feature>
<protein>
    <recommendedName>
        <fullName evidence="3">Lipoprotein</fullName>
    </recommendedName>
</protein>
<feature type="region of interest" description="Disordered" evidence="1">
    <location>
        <begin position="31"/>
        <end position="71"/>
    </location>
</feature>
<evidence type="ECO:0008006" key="3">
    <source>
        <dbReference type="Google" id="ProtNLM"/>
    </source>
</evidence>
<dbReference type="PROSITE" id="PS51257">
    <property type="entry name" value="PROKAR_LIPOPROTEIN"/>
    <property type="match status" value="1"/>
</dbReference>